<dbReference type="Gene3D" id="3.10.20.10">
    <property type="match status" value="1"/>
</dbReference>
<keyword evidence="2 3" id="KW-0501">Molybdenum cofactor biosynthesis</keyword>
<dbReference type="InterPro" id="IPR003786">
    <property type="entry name" value="FdhD"/>
</dbReference>
<name>A0A411YKC4_9ACTN</name>
<dbReference type="PIRSF" id="PIRSF015626">
    <property type="entry name" value="FdhD"/>
    <property type="match status" value="1"/>
</dbReference>
<feature type="binding site" evidence="3">
    <location>
        <begin position="257"/>
        <end position="262"/>
    </location>
    <ligand>
        <name>Mo-bis(molybdopterin guanine dinucleotide)</name>
        <dbReference type="ChEBI" id="CHEBI:60539"/>
    </ligand>
</feature>
<dbReference type="GO" id="GO:0016783">
    <property type="term" value="F:sulfurtransferase activity"/>
    <property type="evidence" value="ECO:0007669"/>
    <property type="project" value="InterPro"/>
</dbReference>
<organism evidence="4 5">
    <name type="scientific">Egibacter rhizosphaerae</name>
    <dbReference type="NCBI Taxonomy" id="1670831"/>
    <lineage>
        <taxon>Bacteria</taxon>
        <taxon>Bacillati</taxon>
        <taxon>Actinomycetota</taxon>
        <taxon>Nitriliruptoria</taxon>
        <taxon>Egibacterales</taxon>
        <taxon>Egibacteraceae</taxon>
        <taxon>Egibacter</taxon>
    </lineage>
</organism>
<dbReference type="Proteomes" id="UP000291469">
    <property type="component" value="Chromosome"/>
</dbReference>
<dbReference type="NCBIfam" id="NF001943">
    <property type="entry name" value="PRK00724.1-2"/>
    <property type="match status" value="1"/>
</dbReference>
<dbReference type="GO" id="GO:0005737">
    <property type="term" value="C:cytoplasm"/>
    <property type="evidence" value="ECO:0007669"/>
    <property type="project" value="UniProtKB-SubCell"/>
</dbReference>
<proteinExistence type="inferred from homology"/>
<dbReference type="KEGG" id="erz:ER308_20045"/>
<dbReference type="PANTHER" id="PTHR30592">
    <property type="entry name" value="FORMATE DEHYDROGENASE"/>
    <property type="match status" value="1"/>
</dbReference>
<dbReference type="Gene3D" id="3.40.140.10">
    <property type="entry name" value="Cytidine Deaminase, domain 2"/>
    <property type="match status" value="1"/>
</dbReference>
<dbReference type="OrthoDB" id="3197277at2"/>
<dbReference type="GO" id="GO:0097163">
    <property type="term" value="F:sulfur carrier activity"/>
    <property type="evidence" value="ECO:0007669"/>
    <property type="project" value="UniProtKB-UniRule"/>
</dbReference>
<evidence type="ECO:0000313" key="4">
    <source>
        <dbReference type="EMBL" id="QBI21630.1"/>
    </source>
</evidence>
<keyword evidence="5" id="KW-1185">Reference proteome</keyword>
<accession>A0A411YKC4</accession>
<comment type="similarity">
    <text evidence="3">Belongs to the FdhD family.</text>
</comment>
<dbReference type="PANTHER" id="PTHR30592:SF1">
    <property type="entry name" value="SULFUR CARRIER PROTEIN FDHD"/>
    <property type="match status" value="1"/>
</dbReference>
<comment type="function">
    <text evidence="3">Required for formate dehydrogenase (FDH) activity. Acts as a sulfur carrier protein that transfers sulfur from IscS to the molybdenum cofactor prior to its insertion into FDH.</text>
</comment>
<dbReference type="SUPFAM" id="SSF53927">
    <property type="entry name" value="Cytidine deaminase-like"/>
    <property type="match status" value="1"/>
</dbReference>
<evidence type="ECO:0000313" key="5">
    <source>
        <dbReference type="Proteomes" id="UP000291469"/>
    </source>
</evidence>
<reference evidence="4 5" key="1">
    <citation type="submission" date="2019-01" db="EMBL/GenBank/DDBJ databases">
        <title>Egibacter rhizosphaerae EGI 80759T.</title>
        <authorList>
            <person name="Chen D.-D."/>
            <person name="Tian Y."/>
            <person name="Jiao J.-Y."/>
            <person name="Zhang X.-T."/>
            <person name="Zhang Y.-G."/>
            <person name="Zhang Y."/>
            <person name="Xiao M."/>
            <person name="Shu W.-S."/>
            <person name="Li W.-J."/>
        </authorList>
    </citation>
    <scope>NUCLEOTIDE SEQUENCE [LARGE SCALE GENOMIC DNA]</scope>
    <source>
        <strain evidence="4 5">EGI 80759</strain>
    </source>
</reference>
<feature type="active site" description="Cysteine persulfide intermediate" evidence="3">
    <location>
        <position position="116"/>
    </location>
</feature>
<dbReference type="EMBL" id="CP036402">
    <property type="protein sequence ID" value="QBI21630.1"/>
    <property type="molecule type" value="Genomic_DNA"/>
</dbReference>
<dbReference type="InterPro" id="IPR016193">
    <property type="entry name" value="Cytidine_deaminase-like"/>
</dbReference>
<keyword evidence="4" id="KW-0808">Transferase</keyword>
<dbReference type="NCBIfam" id="TIGR00129">
    <property type="entry name" value="fdhD_narQ"/>
    <property type="match status" value="1"/>
</dbReference>
<dbReference type="HAMAP" id="MF_00187">
    <property type="entry name" value="FdhD"/>
    <property type="match status" value="1"/>
</dbReference>
<evidence type="ECO:0000256" key="2">
    <source>
        <dbReference type="ARBA" id="ARBA00023150"/>
    </source>
</evidence>
<dbReference type="RefSeq" id="WP_131156622.1">
    <property type="nucleotide sequence ID" value="NZ_CP036402.1"/>
</dbReference>
<comment type="subcellular location">
    <subcellularLocation>
        <location evidence="3">Cytoplasm</location>
    </subcellularLocation>
</comment>
<protein>
    <recommendedName>
        <fullName evidence="3">Sulfur carrier protein FdhD</fullName>
    </recommendedName>
</protein>
<keyword evidence="1 3" id="KW-0963">Cytoplasm</keyword>
<evidence type="ECO:0000256" key="1">
    <source>
        <dbReference type="ARBA" id="ARBA00022490"/>
    </source>
</evidence>
<dbReference type="Pfam" id="PF02634">
    <property type="entry name" value="FdhD-NarQ"/>
    <property type="match status" value="1"/>
</dbReference>
<sequence>MGERVTARRPVVRIDDGRVSRTRDTLAAEEPMEMRVDGEAVSVTMRTPGDDFALALGFCASEGLVADPRDVAQIRYCAGTDPETGENTFNVVDLSTHSGRAVPPELRRHVFTTSSCGICGTASLEVVRKRLEPVVDDPLQIPAETLTTLPGTLREAQAVFERTGGLHAAALFTAEGELLTLREDVGRHNAVDKVIGTIALEGRLPASGHVLMVSGRIAFEIVQKALWARIPAIAAVSAPTSLAVDLAADAGMTLVGFLRDPRMNVYTGAERVLDHDGAPLVQPAAI</sequence>
<evidence type="ECO:0000256" key="3">
    <source>
        <dbReference type="HAMAP-Rule" id="MF_00187"/>
    </source>
</evidence>
<dbReference type="AlphaFoldDB" id="A0A411YKC4"/>
<gene>
    <name evidence="3 4" type="primary">fdhD</name>
    <name evidence="4" type="ORF">ER308_20045</name>
</gene>
<dbReference type="GO" id="GO:0006777">
    <property type="term" value="P:Mo-molybdopterin cofactor biosynthetic process"/>
    <property type="evidence" value="ECO:0007669"/>
    <property type="project" value="UniProtKB-UniRule"/>
</dbReference>